<dbReference type="InterPro" id="IPR023404">
    <property type="entry name" value="rSAM_horseshoe"/>
</dbReference>
<evidence type="ECO:0000256" key="3">
    <source>
        <dbReference type="ARBA" id="ARBA00022723"/>
    </source>
</evidence>
<evidence type="ECO:0000256" key="2">
    <source>
        <dbReference type="ARBA" id="ARBA00022691"/>
    </source>
</evidence>
<feature type="domain" description="Radical SAM core" evidence="7">
    <location>
        <begin position="168"/>
        <end position="391"/>
    </location>
</feature>
<evidence type="ECO:0000313" key="9">
    <source>
        <dbReference type="Proteomes" id="UP000198704"/>
    </source>
</evidence>
<evidence type="ECO:0000259" key="7">
    <source>
        <dbReference type="PROSITE" id="PS51918"/>
    </source>
</evidence>
<dbReference type="STRING" id="582672.SAMN05216360_12158"/>
<dbReference type="SFLD" id="SFLDS00029">
    <property type="entry name" value="Radical_SAM"/>
    <property type="match status" value="1"/>
</dbReference>
<accession>A0A1H0J5I1</accession>
<dbReference type="InterPro" id="IPR034530">
    <property type="entry name" value="HpnP-like"/>
</dbReference>
<dbReference type="RefSeq" id="WP_091721570.1">
    <property type="nucleotide sequence ID" value="NZ_FNHS01000021.1"/>
</dbReference>
<dbReference type="SFLD" id="SFLDG01123">
    <property type="entry name" value="methyltransferase_(Class_B)"/>
    <property type="match status" value="1"/>
</dbReference>
<dbReference type="Proteomes" id="UP000198704">
    <property type="component" value="Unassembled WGS sequence"/>
</dbReference>
<dbReference type="EMBL" id="FNHS01000021">
    <property type="protein sequence ID" value="SDO39006.1"/>
    <property type="molecule type" value="Genomic_DNA"/>
</dbReference>
<keyword evidence="5" id="KW-0411">Iron-sulfur</keyword>
<proteinExistence type="predicted"/>
<sequence>MSEANTAPRVLMVFPKFYENSMWNFKEAMELQGARAPAPPLGLITLAAMLPPAWQVTLVNRNCEELTDAQILAADLVMTGGMLPQEPDCLVVIDKCVALGTPVCVGGPAPTSTPEVYDKADFLVLGEAEGILDKFVAAWESGERRGRLTAEKFKADVTKSPIPRFDLLTFSHYLYIGVQFSRGCPFTCEFCDIIELYGRAPRTKTTPQMLAELDRLYSLGYRGHVDFVDDNLIGNKKAIKLFLPHLIQWQADHGYPFKFSTEASLNLADDEELLGMMRDANFFALFTGIETPDEATLIQTQKKQNTKRSIADSVHKLYENGMFVTAGFIVGFDTEQDSISKAMSLCISQTGIPIAMVGLLFALPNTQLSRRLRKEGRLYENYAATTADQGDQCTQGINFVTLRPQRDVLADYRDVLQEIYDPASFFDRVRVVARRVKRPKFAAQKLDWRHVAHDLYSLLRVCWRMTVRRPELAKHFWSVFLETARRNPAALEAVVTNMVIYLHVYPFSRYVIREINGRIADLDAGRWVQPPVLAPEAEGCGKAAPVGKVVVKAEVKHLAAVA</sequence>
<protein>
    <submittedName>
        <fullName evidence="8">Radical SAM superfamily enzyme YgiQ, UPF0313 family</fullName>
    </submittedName>
</protein>
<dbReference type="PANTHER" id="PTHR43409">
    <property type="entry name" value="ANAEROBIC MAGNESIUM-PROTOPORPHYRIN IX MONOMETHYL ESTER CYCLASE-RELATED"/>
    <property type="match status" value="1"/>
</dbReference>
<dbReference type="InterPro" id="IPR006158">
    <property type="entry name" value="Cobalamin-bd"/>
</dbReference>
<dbReference type="InterPro" id="IPR034466">
    <property type="entry name" value="Methyltransferase_Class_B"/>
</dbReference>
<dbReference type="GO" id="GO:0046872">
    <property type="term" value="F:metal ion binding"/>
    <property type="evidence" value="ECO:0007669"/>
    <property type="project" value="UniProtKB-KW"/>
</dbReference>
<keyword evidence="9" id="KW-1185">Reference proteome</keyword>
<dbReference type="Gene3D" id="3.80.30.20">
    <property type="entry name" value="tm_1862 like domain"/>
    <property type="match status" value="1"/>
</dbReference>
<dbReference type="GO" id="GO:0005829">
    <property type="term" value="C:cytosol"/>
    <property type="evidence" value="ECO:0007669"/>
    <property type="project" value="TreeGrafter"/>
</dbReference>
<gene>
    <name evidence="8" type="ORF">SAMN05216360_12158</name>
</gene>
<dbReference type="SFLD" id="SFLDF00303">
    <property type="entry name" value="hopanoid_C2-methyltransferase"/>
    <property type="match status" value="1"/>
</dbReference>
<dbReference type="PANTHER" id="PTHR43409:SF3">
    <property type="entry name" value="HYPOTHETICAL METHYLTRANSFERASE"/>
    <property type="match status" value="1"/>
</dbReference>
<keyword evidence="3" id="KW-0479">Metal-binding</keyword>
<dbReference type="PROSITE" id="PS51918">
    <property type="entry name" value="RADICAL_SAM"/>
    <property type="match status" value="1"/>
</dbReference>
<dbReference type="PROSITE" id="PS51332">
    <property type="entry name" value="B12_BINDING"/>
    <property type="match status" value="1"/>
</dbReference>
<keyword evidence="4" id="KW-0408">Iron</keyword>
<dbReference type="SFLD" id="SFLDG01082">
    <property type="entry name" value="B12-binding_domain_containing"/>
    <property type="match status" value="1"/>
</dbReference>
<reference evidence="9" key="1">
    <citation type="submission" date="2016-10" db="EMBL/GenBank/DDBJ databases">
        <authorList>
            <person name="Varghese N."/>
            <person name="Submissions S."/>
        </authorList>
    </citation>
    <scope>NUCLEOTIDE SEQUENCE [LARGE SCALE GENOMIC DNA]</scope>
    <source>
        <strain evidence="9">BL47</strain>
    </source>
</reference>
<organism evidence="8 9">
    <name type="scientific">Methylobacterium phyllostachyos</name>
    <dbReference type="NCBI Taxonomy" id="582672"/>
    <lineage>
        <taxon>Bacteria</taxon>
        <taxon>Pseudomonadati</taxon>
        <taxon>Pseudomonadota</taxon>
        <taxon>Alphaproteobacteria</taxon>
        <taxon>Hyphomicrobiales</taxon>
        <taxon>Methylobacteriaceae</taxon>
        <taxon>Methylobacterium</taxon>
    </lineage>
</organism>
<name>A0A1H0J5I1_9HYPH</name>
<dbReference type="InterPro" id="IPR025274">
    <property type="entry name" value="DUF4070"/>
</dbReference>
<evidence type="ECO:0000256" key="5">
    <source>
        <dbReference type="ARBA" id="ARBA00023014"/>
    </source>
</evidence>
<feature type="domain" description="B12-binding" evidence="6">
    <location>
        <begin position="7"/>
        <end position="146"/>
    </location>
</feature>
<keyword evidence="2" id="KW-0949">S-adenosyl-L-methionine</keyword>
<dbReference type="Gene3D" id="3.40.50.280">
    <property type="entry name" value="Cobalamin-binding domain"/>
    <property type="match status" value="1"/>
</dbReference>
<dbReference type="Pfam" id="PF13282">
    <property type="entry name" value="DUF4070"/>
    <property type="match status" value="1"/>
</dbReference>
<dbReference type="GO" id="GO:0051539">
    <property type="term" value="F:4 iron, 4 sulfur cluster binding"/>
    <property type="evidence" value="ECO:0007669"/>
    <property type="project" value="UniProtKB-KW"/>
</dbReference>
<dbReference type="InterPro" id="IPR006638">
    <property type="entry name" value="Elp3/MiaA/NifB-like_rSAM"/>
</dbReference>
<evidence type="ECO:0000313" key="8">
    <source>
        <dbReference type="EMBL" id="SDO39006.1"/>
    </source>
</evidence>
<dbReference type="OrthoDB" id="9801424at2"/>
<dbReference type="SUPFAM" id="SSF102114">
    <property type="entry name" value="Radical SAM enzymes"/>
    <property type="match status" value="1"/>
</dbReference>
<dbReference type="AlphaFoldDB" id="A0A1H0J5I1"/>
<dbReference type="GO" id="GO:0003824">
    <property type="term" value="F:catalytic activity"/>
    <property type="evidence" value="ECO:0007669"/>
    <property type="project" value="InterPro"/>
</dbReference>
<dbReference type="Pfam" id="PF04055">
    <property type="entry name" value="Radical_SAM"/>
    <property type="match status" value="1"/>
</dbReference>
<dbReference type="InterPro" id="IPR051198">
    <property type="entry name" value="BchE-like"/>
</dbReference>
<comment type="cofactor">
    <cofactor evidence="1">
        <name>[4Fe-4S] cluster</name>
        <dbReference type="ChEBI" id="CHEBI:49883"/>
    </cofactor>
</comment>
<dbReference type="InterPro" id="IPR058240">
    <property type="entry name" value="rSAM_sf"/>
</dbReference>
<dbReference type="SMART" id="SM00729">
    <property type="entry name" value="Elp3"/>
    <property type="match status" value="1"/>
</dbReference>
<evidence type="ECO:0000259" key="6">
    <source>
        <dbReference type="PROSITE" id="PS51332"/>
    </source>
</evidence>
<evidence type="ECO:0000256" key="1">
    <source>
        <dbReference type="ARBA" id="ARBA00001966"/>
    </source>
</evidence>
<dbReference type="InterPro" id="IPR007197">
    <property type="entry name" value="rSAM"/>
</dbReference>
<dbReference type="GO" id="GO:0031419">
    <property type="term" value="F:cobalamin binding"/>
    <property type="evidence" value="ECO:0007669"/>
    <property type="project" value="InterPro"/>
</dbReference>
<evidence type="ECO:0000256" key="4">
    <source>
        <dbReference type="ARBA" id="ARBA00023004"/>
    </source>
</evidence>